<evidence type="ECO:0000256" key="1">
    <source>
        <dbReference type="ARBA" id="ARBA00023157"/>
    </source>
</evidence>
<keyword evidence="1 2" id="KW-1015">Disulfide bond</keyword>
<dbReference type="Pfam" id="PF00084">
    <property type="entry name" value="Sushi"/>
    <property type="match status" value="1"/>
</dbReference>
<dbReference type="Proteomes" id="UP000596742">
    <property type="component" value="Unassembled WGS sequence"/>
</dbReference>
<comment type="caution">
    <text evidence="5">The sequence shown here is derived from an EMBL/GenBank/DDBJ whole genome shotgun (WGS) entry which is preliminary data.</text>
</comment>
<accession>A0A8B6D6E4</accession>
<evidence type="ECO:0000313" key="5">
    <source>
        <dbReference type="EMBL" id="VDI15788.1"/>
    </source>
</evidence>
<dbReference type="AlphaFoldDB" id="A0A8B6D6E4"/>
<feature type="signal peptide" evidence="3">
    <location>
        <begin position="1"/>
        <end position="19"/>
    </location>
</feature>
<dbReference type="SUPFAM" id="SSF57535">
    <property type="entry name" value="Complement control module/SCR domain"/>
    <property type="match status" value="1"/>
</dbReference>
<name>A0A8B6D6E4_MYTGA</name>
<protein>
    <recommendedName>
        <fullName evidence="4">Sushi domain-containing protein</fullName>
    </recommendedName>
</protein>
<dbReference type="CDD" id="cd00033">
    <property type="entry name" value="CCP"/>
    <property type="match status" value="1"/>
</dbReference>
<dbReference type="OrthoDB" id="6480633at2759"/>
<evidence type="ECO:0000313" key="6">
    <source>
        <dbReference type="Proteomes" id="UP000596742"/>
    </source>
</evidence>
<dbReference type="EMBL" id="UYJE01003016">
    <property type="protein sequence ID" value="VDI15788.1"/>
    <property type="molecule type" value="Genomic_DNA"/>
</dbReference>
<organism evidence="5 6">
    <name type="scientific">Mytilus galloprovincialis</name>
    <name type="common">Mediterranean mussel</name>
    <dbReference type="NCBI Taxonomy" id="29158"/>
    <lineage>
        <taxon>Eukaryota</taxon>
        <taxon>Metazoa</taxon>
        <taxon>Spiralia</taxon>
        <taxon>Lophotrochozoa</taxon>
        <taxon>Mollusca</taxon>
        <taxon>Bivalvia</taxon>
        <taxon>Autobranchia</taxon>
        <taxon>Pteriomorphia</taxon>
        <taxon>Mytilida</taxon>
        <taxon>Mytiloidea</taxon>
        <taxon>Mytilidae</taxon>
        <taxon>Mytilinae</taxon>
        <taxon>Mytilus</taxon>
    </lineage>
</organism>
<feature type="domain" description="Sushi" evidence="4">
    <location>
        <begin position="34"/>
        <end position="93"/>
    </location>
</feature>
<sequence>MKSLLFTITGILGLLLVPAIEMKRKRCHKRPTVVECPNPSTRTCANMIVTAEGRFVGSTGKVTCSVGYFLMGNDIITCLDDGVWSPIKAICNTCVLYNISSLCLILIYENRFTNKLKNVVKTSAKKLR</sequence>
<evidence type="ECO:0000256" key="2">
    <source>
        <dbReference type="PROSITE-ProRule" id="PRU00302"/>
    </source>
</evidence>
<evidence type="ECO:0000256" key="3">
    <source>
        <dbReference type="SAM" id="SignalP"/>
    </source>
</evidence>
<evidence type="ECO:0000259" key="4">
    <source>
        <dbReference type="PROSITE" id="PS50923"/>
    </source>
</evidence>
<dbReference type="PROSITE" id="PS50923">
    <property type="entry name" value="SUSHI"/>
    <property type="match status" value="1"/>
</dbReference>
<dbReference type="InterPro" id="IPR035976">
    <property type="entry name" value="Sushi/SCR/CCP_sf"/>
</dbReference>
<gene>
    <name evidence="5" type="ORF">MGAL_10B066393</name>
</gene>
<reference evidence="5" key="1">
    <citation type="submission" date="2018-11" db="EMBL/GenBank/DDBJ databases">
        <authorList>
            <person name="Alioto T."/>
            <person name="Alioto T."/>
        </authorList>
    </citation>
    <scope>NUCLEOTIDE SEQUENCE</scope>
</reference>
<proteinExistence type="predicted"/>
<comment type="caution">
    <text evidence="2">Lacks conserved residue(s) required for the propagation of feature annotation.</text>
</comment>
<keyword evidence="3" id="KW-0732">Signal</keyword>
<keyword evidence="6" id="KW-1185">Reference proteome</keyword>
<feature type="chain" id="PRO_5032441572" description="Sushi domain-containing protein" evidence="3">
    <location>
        <begin position="20"/>
        <end position="128"/>
    </location>
</feature>
<dbReference type="Gene3D" id="2.10.70.10">
    <property type="entry name" value="Complement Module, domain 1"/>
    <property type="match status" value="1"/>
</dbReference>
<dbReference type="InterPro" id="IPR000436">
    <property type="entry name" value="Sushi_SCR_CCP_dom"/>
</dbReference>
<dbReference type="SMART" id="SM00032">
    <property type="entry name" value="CCP"/>
    <property type="match status" value="1"/>
</dbReference>
<keyword evidence="2" id="KW-0768">Sushi</keyword>
<feature type="disulfide bond" evidence="2">
    <location>
        <begin position="64"/>
        <end position="91"/>
    </location>
</feature>